<dbReference type="AlphaFoldDB" id="G9ZFX9"/>
<accession>G9ZFX9</accession>
<sequence>MLARQAAQMLAFRRFATLSPASGGRDYFVPSSVNAGPSSGINTGSSKRRKCWFLIPLPSLRDTFPRKRRKGLFCAKRRK</sequence>
<dbReference type="RefSeq" id="WP_006985682.1">
    <property type="nucleotide sequence ID" value="NZ_JH417929.1"/>
</dbReference>
<protein>
    <submittedName>
        <fullName evidence="1">Uncharacterized protein</fullName>
    </submittedName>
</protein>
<dbReference type="EMBL" id="AGCM01000092">
    <property type="protein sequence ID" value="EHM53641.1"/>
    <property type="molecule type" value="Genomic_DNA"/>
</dbReference>
<reference evidence="1 2" key="1">
    <citation type="submission" date="2011-08" db="EMBL/GenBank/DDBJ databases">
        <authorList>
            <person name="Weinstock G."/>
            <person name="Sodergren E."/>
            <person name="Clifton S."/>
            <person name="Fulton L."/>
            <person name="Fulton B."/>
            <person name="Courtney L."/>
            <person name="Fronick C."/>
            <person name="Harrison M."/>
            <person name="Strong C."/>
            <person name="Farmer C."/>
            <person name="Delahaunty K."/>
            <person name="Markovic C."/>
            <person name="Hall O."/>
            <person name="Minx P."/>
            <person name="Tomlinson C."/>
            <person name="Mitreva M."/>
            <person name="Hou S."/>
            <person name="Chen J."/>
            <person name="Wollam A."/>
            <person name="Pepin K.H."/>
            <person name="Johnson M."/>
            <person name="Bhonagiri V."/>
            <person name="Zhang X."/>
            <person name="Suruliraj S."/>
            <person name="Warren W."/>
            <person name="Chinwalla A."/>
            <person name="Mardis E.R."/>
            <person name="Wilson R.K."/>
        </authorList>
    </citation>
    <scope>NUCLEOTIDE SEQUENCE [LARGE SCALE GENOMIC DNA]</scope>
    <source>
        <strain evidence="1 2">F0432</strain>
    </source>
</reference>
<proteinExistence type="predicted"/>
<dbReference type="STRING" id="797473.HMPREF9080_01679"/>
<evidence type="ECO:0000313" key="2">
    <source>
        <dbReference type="Proteomes" id="UP000004750"/>
    </source>
</evidence>
<dbReference type="HOGENOM" id="CLU_2611472_0_0_6"/>
<comment type="caution">
    <text evidence="1">The sequence shown here is derived from an EMBL/GenBank/DDBJ whole genome shotgun (WGS) entry which is preliminary data.</text>
</comment>
<gene>
    <name evidence="1" type="ORF">HMPREF9080_01679</name>
</gene>
<dbReference type="Proteomes" id="UP000004750">
    <property type="component" value="Unassembled WGS sequence"/>
</dbReference>
<organism evidence="1 2">
    <name type="scientific">Cardiobacterium valvarum F0432</name>
    <dbReference type="NCBI Taxonomy" id="797473"/>
    <lineage>
        <taxon>Bacteria</taxon>
        <taxon>Pseudomonadati</taxon>
        <taxon>Pseudomonadota</taxon>
        <taxon>Gammaproteobacteria</taxon>
        <taxon>Cardiobacteriales</taxon>
        <taxon>Cardiobacteriaceae</taxon>
        <taxon>Cardiobacterium</taxon>
    </lineage>
</organism>
<evidence type="ECO:0000313" key="1">
    <source>
        <dbReference type="EMBL" id="EHM53641.1"/>
    </source>
</evidence>
<name>G9ZFX9_9GAMM</name>
<feature type="non-terminal residue" evidence="1">
    <location>
        <position position="79"/>
    </location>
</feature>